<keyword evidence="10" id="KW-0393">Immunoglobulin domain</keyword>
<evidence type="ECO:0000256" key="10">
    <source>
        <dbReference type="ARBA" id="ARBA00023319"/>
    </source>
</evidence>
<dbReference type="PANTHER" id="PTHR13771">
    <property type="entry name" value="INTERCELLULAR ADHESION MOLECULE"/>
    <property type="match status" value="1"/>
</dbReference>
<keyword evidence="4" id="KW-0677">Repeat</keyword>
<feature type="signal peptide" evidence="12">
    <location>
        <begin position="1"/>
        <end position="24"/>
    </location>
</feature>
<evidence type="ECO:0000256" key="4">
    <source>
        <dbReference type="ARBA" id="ARBA00022737"/>
    </source>
</evidence>
<dbReference type="SUPFAM" id="SSF48726">
    <property type="entry name" value="Immunoglobulin"/>
    <property type="match status" value="1"/>
</dbReference>
<evidence type="ECO:0000256" key="1">
    <source>
        <dbReference type="ARBA" id="ARBA00004479"/>
    </source>
</evidence>
<dbReference type="InterPro" id="IPR013783">
    <property type="entry name" value="Ig-like_fold"/>
</dbReference>
<feature type="region of interest" description="Disordered" evidence="11">
    <location>
        <begin position="226"/>
        <end position="254"/>
    </location>
</feature>
<evidence type="ECO:0000313" key="14">
    <source>
        <dbReference type="Ensembl" id="ENSOSUP00000013540.1"/>
    </source>
</evidence>
<dbReference type="InterPro" id="IPR007110">
    <property type="entry name" value="Ig-like_dom"/>
</dbReference>
<keyword evidence="6" id="KW-1133">Transmembrane helix</keyword>
<dbReference type="Pfam" id="PF08205">
    <property type="entry name" value="C2-set_2"/>
    <property type="match status" value="1"/>
</dbReference>
<evidence type="ECO:0000256" key="2">
    <source>
        <dbReference type="ARBA" id="ARBA00022692"/>
    </source>
</evidence>
<keyword evidence="8" id="KW-1015">Disulfide bond</keyword>
<evidence type="ECO:0000256" key="12">
    <source>
        <dbReference type="SAM" id="SignalP"/>
    </source>
</evidence>
<dbReference type="Ensembl" id="ENSOSUT00000013993.1">
    <property type="protein sequence ID" value="ENSOSUP00000013540.1"/>
    <property type="gene ID" value="ENSOSUG00000009734.1"/>
</dbReference>
<evidence type="ECO:0000256" key="7">
    <source>
        <dbReference type="ARBA" id="ARBA00023136"/>
    </source>
</evidence>
<keyword evidence="5" id="KW-0130">Cell adhesion</keyword>
<keyword evidence="3 12" id="KW-0732">Signal</keyword>
<keyword evidence="7" id="KW-0472">Membrane</keyword>
<keyword evidence="9" id="KW-0325">Glycoprotein</keyword>
<comment type="subcellular location">
    <subcellularLocation>
        <location evidence="1">Membrane</location>
        <topology evidence="1">Single-pass type I membrane protein</topology>
    </subcellularLocation>
</comment>
<dbReference type="Proteomes" id="UP000694552">
    <property type="component" value="Unplaced"/>
</dbReference>
<organism evidence="14 15">
    <name type="scientific">Otus sunia</name>
    <name type="common">Oriental scops-owl</name>
    <dbReference type="NCBI Taxonomy" id="257818"/>
    <lineage>
        <taxon>Eukaryota</taxon>
        <taxon>Metazoa</taxon>
        <taxon>Chordata</taxon>
        <taxon>Craniata</taxon>
        <taxon>Vertebrata</taxon>
        <taxon>Euteleostomi</taxon>
        <taxon>Archelosauria</taxon>
        <taxon>Archosauria</taxon>
        <taxon>Dinosauria</taxon>
        <taxon>Saurischia</taxon>
        <taxon>Theropoda</taxon>
        <taxon>Coelurosauria</taxon>
        <taxon>Aves</taxon>
        <taxon>Neognathae</taxon>
        <taxon>Neoaves</taxon>
        <taxon>Telluraves</taxon>
        <taxon>Strigiformes</taxon>
        <taxon>Strigidae</taxon>
        <taxon>Otus</taxon>
    </lineage>
</organism>
<evidence type="ECO:0000256" key="6">
    <source>
        <dbReference type="ARBA" id="ARBA00022989"/>
    </source>
</evidence>
<dbReference type="InterPro" id="IPR003987">
    <property type="entry name" value="ICAM_VCAM_N"/>
</dbReference>
<dbReference type="PRINTS" id="PR01472">
    <property type="entry name" value="ICAMVCAM1"/>
</dbReference>
<feature type="region of interest" description="Disordered" evidence="11">
    <location>
        <begin position="68"/>
        <end position="98"/>
    </location>
</feature>
<dbReference type="AlphaFoldDB" id="A0A8C8B452"/>
<dbReference type="GO" id="GO:0098609">
    <property type="term" value="P:cell-cell adhesion"/>
    <property type="evidence" value="ECO:0007669"/>
    <property type="project" value="InterPro"/>
</dbReference>
<keyword evidence="2" id="KW-0812">Transmembrane</keyword>
<dbReference type="InterPro" id="IPR047012">
    <property type="entry name" value="ICAM_VCAM"/>
</dbReference>
<dbReference type="InterPro" id="IPR036179">
    <property type="entry name" value="Ig-like_dom_sf"/>
</dbReference>
<evidence type="ECO:0000313" key="15">
    <source>
        <dbReference type="Proteomes" id="UP000694552"/>
    </source>
</evidence>
<evidence type="ECO:0000256" key="5">
    <source>
        <dbReference type="ARBA" id="ARBA00022889"/>
    </source>
</evidence>
<accession>A0A8C8B452</accession>
<evidence type="ECO:0000256" key="9">
    <source>
        <dbReference type="ARBA" id="ARBA00023180"/>
    </source>
</evidence>
<name>A0A8C8B452_9STRI</name>
<evidence type="ECO:0000256" key="8">
    <source>
        <dbReference type="ARBA" id="ARBA00023157"/>
    </source>
</evidence>
<reference evidence="14" key="1">
    <citation type="submission" date="2025-08" db="UniProtKB">
        <authorList>
            <consortium name="Ensembl"/>
        </authorList>
    </citation>
    <scope>IDENTIFICATION</scope>
</reference>
<feature type="domain" description="Ig-like" evidence="13">
    <location>
        <begin position="97"/>
        <end position="198"/>
    </location>
</feature>
<protein>
    <recommendedName>
        <fullName evidence="13">Ig-like domain-containing protein</fullName>
    </recommendedName>
</protein>
<dbReference type="Gene3D" id="2.60.40.10">
    <property type="entry name" value="Immunoglobulins"/>
    <property type="match status" value="1"/>
</dbReference>
<sequence>PTSHGQRRSSVVLWLLPAHHSWLASPCHLGDRDEPGGALELPPCCTLCTNPKAAGNVETSIRKKVKNVSKEETEGGPCPSRHSGVTPSRCVSPPGVPESVELEPVPELAVNKSHELVCRVNGTAPIQNLTVILWRGDEVLLTKTFEEEKRNGSVPVQVTHNLTAQRQDNGQNVTCQAVLDLTPHGPRSNLTSNPQTLTVYGKASLSSSRHRHRTGVCSAVVAATGSSRGVSLRRQNPRRIPSWNLPPSWRPARR</sequence>
<keyword evidence="15" id="KW-1185">Reference proteome</keyword>
<feature type="chain" id="PRO_5034408830" description="Ig-like domain-containing protein" evidence="12">
    <location>
        <begin position="25"/>
        <end position="254"/>
    </location>
</feature>
<evidence type="ECO:0000259" key="13">
    <source>
        <dbReference type="PROSITE" id="PS50835"/>
    </source>
</evidence>
<proteinExistence type="predicted"/>
<dbReference type="PROSITE" id="PS50835">
    <property type="entry name" value="IG_LIKE"/>
    <property type="match status" value="1"/>
</dbReference>
<evidence type="ECO:0000256" key="3">
    <source>
        <dbReference type="ARBA" id="ARBA00022729"/>
    </source>
</evidence>
<dbReference type="InterPro" id="IPR013162">
    <property type="entry name" value="CD80_C2-set"/>
</dbReference>
<evidence type="ECO:0000256" key="11">
    <source>
        <dbReference type="SAM" id="MobiDB-lite"/>
    </source>
</evidence>
<dbReference type="GO" id="GO:0005886">
    <property type="term" value="C:plasma membrane"/>
    <property type="evidence" value="ECO:0007669"/>
    <property type="project" value="TreeGrafter"/>
</dbReference>
<dbReference type="PANTHER" id="PTHR13771:SF9">
    <property type="entry name" value="INTERCELLULAR ADHESION MOLECULE 5"/>
    <property type="match status" value="1"/>
</dbReference>
<reference evidence="14" key="2">
    <citation type="submission" date="2025-09" db="UniProtKB">
        <authorList>
            <consortium name="Ensembl"/>
        </authorList>
    </citation>
    <scope>IDENTIFICATION</scope>
</reference>
<dbReference type="FunFam" id="2.60.40.10:FF:000338">
    <property type="entry name" value="intercellular adhesion molecule 5"/>
    <property type="match status" value="1"/>
</dbReference>
<dbReference type="GO" id="GO:0005178">
    <property type="term" value="F:integrin binding"/>
    <property type="evidence" value="ECO:0007669"/>
    <property type="project" value="InterPro"/>
</dbReference>